<sequence length="181" mass="21316">MRSGEQSEAIELIATQQAEITVLATRLERLESIEKELVEKRVVLEDTRKEKDKLKSLFEQTAIEKTQKLARNENLTQQKEFCMNELKQCKIQSLNEIETLKQMHLLEKGSCEKSIQLVCLREEDVFKMEEMKTKDVIATGETKFEIEQYNIVAEMGNQETGRHIVLFVVMMFDKTLRRRWE</sequence>
<protein>
    <submittedName>
        <fullName evidence="2">Restin</fullName>
    </submittedName>
</protein>
<reference evidence="2 3" key="1">
    <citation type="journal article" date="2013" name="Curr. Biol.">
        <title>The Genome of the Foraminiferan Reticulomyxa filosa.</title>
        <authorList>
            <person name="Glockner G."/>
            <person name="Hulsmann N."/>
            <person name="Schleicher M."/>
            <person name="Noegel A.A."/>
            <person name="Eichinger L."/>
            <person name="Gallinger C."/>
            <person name="Pawlowski J."/>
            <person name="Sierra R."/>
            <person name="Euteneuer U."/>
            <person name="Pillet L."/>
            <person name="Moustafa A."/>
            <person name="Platzer M."/>
            <person name="Groth M."/>
            <person name="Szafranski K."/>
            <person name="Schliwa M."/>
        </authorList>
    </citation>
    <scope>NUCLEOTIDE SEQUENCE [LARGE SCALE GENOMIC DNA]</scope>
</reference>
<name>X6N2M3_RETFI</name>
<keyword evidence="3" id="KW-1185">Reference proteome</keyword>
<proteinExistence type="predicted"/>
<evidence type="ECO:0000313" key="3">
    <source>
        <dbReference type="Proteomes" id="UP000023152"/>
    </source>
</evidence>
<dbReference type="EMBL" id="ASPP01013079">
    <property type="protein sequence ID" value="ETO19979.1"/>
    <property type="molecule type" value="Genomic_DNA"/>
</dbReference>
<accession>X6N2M3</accession>
<feature type="coiled-coil region" evidence="1">
    <location>
        <begin position="27"/>
        <end position="92"/>
    </location>
</feature>
<comment type="caution">
    <text evidence="2">The sequence shown here is derived from an EMBL/GenBank/DDBJ whole genome shotgun (WGS) entry which is preliminary data.</text>
</comment>
<keyword evidence="1" id="KW-0175">Coiled coil</keyword>
<gene>
    <name evidence="2" type="ORF">RFI_17242</name>
</gene>
<evidence type="ECO:0000256" key="1">
    <source>
        <dbReference type="SAM" id="Coils"/>
    </source>
</evidence>
<evidence type="ECO:0000313" key="2">
    <source>
        <dbReference type="EMBL" id="ETO19979.1"/>
    </source>
</evidence>
<dbReference type="Proteomes" id="UP000023152">
    <property type="component" value="Unassembled WGS sequence"/>
</dbReference>
<organism evidence="2 3">
    <name type="scientific">Reticulomyxa filosa</name>
    <dbReference type="NCBI Taxonomy" id="46433"/>
    <lineage>
        <taxon>Eukaryota</taxon>
        <taxon>Sar</taxon>
        <taxon>Rhizaria</taxon>
        <taxon>Retaria</taxon>
        <taxon>Foraminifera</taxon>
        <taxon>Monothalamids</taxon>
        <taxon>Reticulomyxidae</taxon>
        <taxon>Reticulomyxa</taxon>
    </lineage>
</organism>
<dbReference type="AlphaFoldDB" id="X6N2M3"/>